<evidence type="ECO:0000256" key="1">
    <source>
        <dbReference type="SAM" id="MobiDB-lite"/>
    </source>
</evidence>
<reference evidence="2" key="1">
    <citation type="submission" date="2024-02" db="EMBL/GenBank/DDBJ databases">
        <authorList>
            <consortium name="ELIXIR-Norway"/>
            <consortium name="Elixir Norway"/>
        </authorList>
    </citation>
    <scope>NUCLEOTIDE SEQUENCE</scope>
</reference>
<feature type="region of interest" description="Disordered" evidence="1">
    <location>
        <begin position="1"/>
        <end position="145"/>
    </location>
</feature>
<accession>A0ABP0U7F4</accession>
<organism evidence="2 3">
    <name type="scientific">Sphagnum troendelagicum</name>
    <dbReference type="NCBI Taxonomy" id="128251"/>
    <lineage>
        <taxon>Eukaryota</taxon>
        <taxon>Viridiplantae</taxon>
        <taxon>Streptophyta</taxon>
        <taxon>Embryophyta</taxon>
        <taxon>Bryophyta</taxon>
        <taxon>Sphagnophytina</taxon>
        <taxon>Sphagnopsida</taxon>
        <taxon>Sphagnales</taxon>
        <taxon>Sphagnaceae</taxon>
        <taxon>Sphagnum</taxon>
    </lineage>
</organism>
<keyword evidence="3" id="KW-1185">Reference proteome</keyword>
<dbReference type="EMBL" id="OZ019911">
    <property type="protein sequence ID" value="CAK9213747.1"/>
    <property type="molecule type" value="Genomic_DNA"/>
</dbReference>
<feature type="compositionally biased region" description="Basic and acidic residues" evidence="1">
    <location>
        <begin position="255"/>
        <end position="265"/>
    </location>
</feature>
<feature type="region of interest" description="Disordered" evidence="1">
    <location>
        <begin position="223"/>
        <end position="271"/>
    </location>
</feature>
<evidence type="ECO:0000313" key="2">
    <source>
        <dbReference type="EMBL" id="CAK9213747.1"/>
    </source>
</evidence>
<dbReference type="Proteomes" id="UP001497512">
    <property type="component" value="Chromosome 19"/>
</dbReference>
<proteinExistence type="predicted"/>
<sequence length="271" mass="29155">MAHQVSIDDSTISSGDQEEERESPPSTPESEDSGKKSLLGKLKDKTMTKVSQLKQKVSQKKSVQSSGSSELKKDDSSDSSASSDEDEDTTTATKSAPETVIGSAPESIAGAKTPSQTEDAASDLTLRADDTTPISQYRNEGPAGIMQAVPTQYRDYASERFQPAQLDYNSHTIQGQEPSEYLSEAREIPADVPFQSTSNKVEDADAQIPVGIVKPKDFDTVAYSHDTSENLSPSDQSGEIAAADLDSVEAAETPQHYETKSHQDTGEEDLM</sequence>
<protein>
    <submittedName>
        <fullName evidence="2">Uncharacterized protein</fullName>
    </submittedName>
</protein>
<evidence type="ECO:0000313" key="3">
    <source>
        <dbReference type="Proteomes" id="UP001497512"/>
    </source>
</evidence>
<gene>
    <name evidence="2" type="ORF">CSSPTR1EN2_LOCUS11937</name>
</gene>
<feature type="compositionally biased region" description="Low complexity" evidence="1">
    <location>
        <begin position="49"/>
        <end position="69"/>
    </location>
</feature>
<name>A0ABP0U7F4_9BRYO</name>